<dbReference type="InterPro" id="IPR006143">
    <property type="entry name" value="RND_pump_MFP"/>
</dbReference>
<dbReference type="Proteomes" id="UP000021816">
    <property type="component" value="Unassembled WGS sequence"/>
</dbReference>
<dbReference type="FunFam" id="2.40.420.20:FF:000003">
    <property type="entry name" value="Cation efflux system protein cusB"/>
    <property type="match status" value="1"/>
</dbReference>
<feature type="domain" description="CusB-like barrel-sandwich hybrid" evidence="5">
    <location>
        <begin position="144"/>
        <end position="264"/>
    </location>
</feature>
<dbReference type="GO" id="GO:0046914">
    <property type="term" value="F:transition metal ion binding"/>
    <property type="evidence" value="ECO:0007669"/>
    <property type="project" value="TreeGrafter"/>
</dbReference>
<dbReference type="Pfam" id="PF25919">
    <property type="entry name" value="BSH_CusB"/>
    <property type="match status" value="1"/>
</dbReference>
<dbReference type="Pfam" id="PF25954">
    <property type="entry name" value="Beta-barrel_RND_2"/>
    <property type="match status" value="1"/>
</dbReference>
<dbReference type="GO" id="GO:0060003">
    <property type="term" value="P:copper ion export"/>
    <property type="evidence" value="ECO:0007669"/>
    <property type="project" value="TreeGrafter"/>
</dbReference>
<evidence type="ECO:0000256" key="1">
    <source>
        <dbReference type="ARBA" id="ARBA00009477"/>
    </source>
</evidence>
<comment type="caution">
    <text evidence="8">The sequence shown here is derived from an EMBL/GenBank/DDBJ whole genome shotgun (WGS) entry which is preliminary data.</text>
</comment>
<feature type="domain" description="CusB-like beta-barrel" evidence="6">
    <location>
        <begin position="268"/>
        <end position="345"/>
    </location>
</feature>
<dbReference type="GO" id="GO:0030288">
    <property type="term" value="C:outer membrane-bounded periplasmic space"/>
    <property type="evidence" value="ECO:0007669"/>
    <property type="project" value="TreeGrafter"/>
</dbReference>
<dbReference type="PANTHER" id="PTHR30097">
    <property type="entry name" value="CATION EFFLUX SYSTEM PROTEIN CUSB"/>
    <property type="match status" value="1"/>
</dbReference>
<keyword evidence="2" id="KW-0813">Transport</keyword>
<evidence type="ECO:0000259" key="7">
    <source>
        <dbReference type="Pfam" id="PF25975"/>
    </source>
</evidence>
<reference evidence="8 9" key="1">
    <citation type="submission" date="2014-02" db="EMBL/GenBank/DDBJ databases">
        <title>Expanding our view of genomic diversity in Candidatus Accumulibacter clades.</title>
        <authorList>
            <person name="Skennerton C.T."/>
            <person name="Barr J.J."/>
            <person name="Slater F.R."/>
            <person name="Bond P.L."/>
            <person name="Tyson G.W."/>
        </authorList>
    </citation>
    <scope>NUCLEOTIDE SEQUENCE [LARGE SCALE GENOMIC DNA]</scope>
    <source>
        <strain evidence="9">BA-92</strain>
    </source>
</reference>
<dbReference type="InterPro" id="IPR058790">
    <property type="entry name" value="BSH_CusB"/>
</dbReference>
<keyword evidence="3" id="KW-0732">Signal</keyword>
<protein>
    <submittedName>
        <fullName evidence="8">Cation efflux system protein CusB</fullName>
    </submittedName>
</protein>
<keyword evidence="4" id="KW-0406">Ion transport</keyword>
<accession>A0A011QT07</accession>
<evidence type="ECO:0000256" key="3">
    <source>
        <dbReference type="ARBA" id="ARBA00022729"/>
    </source>
</evidence>
<dbReference type="SUPFAM" id="SSF111369">
    <property type="entry name" value="HlyD-like secretion proteins"/>
    <property type="match status" value="1"/>
</dbReference>
<dbReference type="NCBIfam" id="TIGR01730">
    <property type="entry name" value="RND_mfp"/>
    <property type="match status" value="1"/>
</dbReference>
<evidence type="ECO:0000313" key="8">
    <source>
        <dbReference type="EMBL" id="EXI81949.1"/>
    </source>
</evidence>
<dbReference type="InterPro" id="IPR021647">
    <property type="entry name" value="CusF_Ec"/>
</dbReference>
<proteinExistence type="inferred from homology"/>
<dbReference type="Gene3D" id="2.40.30.170">
    <property type="match status" value="1"/>
</dbReference>
<dbReference type="InterPro" id="IPR042230">
    <property type="entry name" value="CusF_sf"/>
</dbReference>
<dbReference type="AlphaFoldDB" id="A0A011QT07"/>
<evidence type="ECO:0000259" key="6">
    <source>
        <dbReference type="Pfam" id="PF25954"/>
    </source>
</evidence>
<name>A0A011QT07_9PROT</name>
<dbReference type="GO" id="GO:0016020">
    <property type="term" value="C:membrane"/>
    <property type="evidence" value="ECO:0007669"/>
    <property type="project" value="InterPro"/>
</dbReference>
<dbReference type="Pfam" id="PF11604">
    <property type="entry name" value="CusF_Ec"/>
    <property type="match status" value="1"/>
</dbReference>
<organism evidence="8 9">
    <name type="scientific">Candidatus Accumulibacter appositus</name>
    <dbReference type="NCBI Taxonomy" id="1454003"/>
    <lineage>
        <taxon>Bacteria</taxon>
        <taxon>Pseudomonadati</taxon>
        <taxon>Pseudomonadota</taxon>
        <taxon>Betaproteobacteria</taxon>
        <taxon>Candidatus Accumulibacter</taxon>
    </lineage>
</organism>
<dbReference type="EMBL" id="JEMX01000015">
    <property type="protein sequence ID" value="EXI81949.1"/>
    <property type="molecule type" value="Genomic_DNA"/>
</dbReference>
<dbReference type="InterPro" id="IPR058649">
    <property type="entry name" value="CzcB_C"/>
</dbReference>
<dbReference type="Gene3D" id="2.40.50.320">
    <property type="entry name" value="Copper binding periplasmic protein CusF"/>
    <property type="match status" value="1"/>
</dbReference>
<dbReference type="InterPro" id="IPR051909">
    <property type="entry name" value="MFP_Cation_Efflux"/>
</dbReference>
<dbReference type="PANTHER" id="PTHR30097:SF15">
    <property type="entry name" value="CATION EFFLUX SYSTEM PROTEIN CUSB"/>
    <property type="match status" value="1"/>
</dbReference>
<comment type="similarity">
    <text evidence="1">Belongs to the membrane fusion protein (MFP) (TC 8.A.1) family.</text>
</comment>
<sequence>MNRSHTPTRALAAIVAIVAALGAGYWFGRQQPTSASTMAMADAASGETAASSAPASKNERKILYYRNPMGLPDTSPEPKKDSMGMDYIAVYADDEPDSSGVVKVSPARVQTLGVKTARAEKRTLDSALRTVGRVEVDERRIHDVAPRFEGWIERLQVSATGDPVSKGQALFSVYSPELVSAQKELRIAETLERSAGEADPAAREGARRLAEAARERLRNWKVAGAAGSQNALITFSSPANGVVLEKKAVEGMRFMAGTVIYRIADLSTVWVIADVYEQDLARVKLGEAAQVIIDAFPGHLFEAKVTYLYPTLNAATRTTPVRLELKNHDGMLRPGMFAHVEIATAGKAARLTVPPSAVIDTGDRQVVLLVLGEGKYKPQPVKIGLRGRDAVEILEGIEAGDEVVTAANFLIDAESNLKAALSTFTAPEAAKTAKAAAKRYQAQGSIDSLDIASNTASVTHEPIPALQWPAMTMEFGLATPEVAKGMPPGAPMRFEFEDRGDGEFVITRIEKAAAKHEAH</sequence>
<dbReference type="InterPro" id="IPR058792">
    <property type="entry name" value="Beta-barrel_RND_2"/>
</dbReference>
<evidence type="ECO:0000313" key="9">
    <source>
        <dbReference type="Proteomes" id="UP000021816"/>
    </source>
</evidence>
<dbReference type="FunFam" id="2.40.30.170:FF:000010">
    <property type="entry name" value="Efflux RND transporter periplasmic adaptor subunit"/>
    <property type="match status" value="1"/>
</dbReference>
<dbReference type="PATRIC" id="fig|1454003.3.peg.921"/>
<gene>
    <name evidence="8" type="primary">cusB</name>
    <name evidence="8" type="ORF">AW10_00894</name>
</gene>
<feature type="domain" description="CzcB-like C-terminal circularly permuted SH3-like" evidence="7">
    <location>
        <begin position="351"/>
        <end position="411"/>
    </location>
</feature>
<dbReference type="Gene3D" id="2.40.420.20">
    <property type="match status" value="1"/>
</dbReference>
<evidence type="ECO:0000256" key="2">
    <source>
        <dbReference type="ARBA" id="ARBA00022448"/>
    </source>
</evidence>
<evidence type="ECO:0000259" key="5">
    <source>
        <dbReference type="Pfam" id="PF25919"/>
    </source>
</evidence>
<evidence type="ECO:0000256" key="4">
    <source>
        <dbReference type="ARBA" id="ARBA00023065"/>
    </source>
</evidence>
<dbReference type="STRING" id="1454003.AW10_00894"/>
<dbReference type="GO" id="GO:0022857">
    <property type="term" value="F:transmembrane transporter activity"/>
    <property type="evidence" value="ECO:0007669"/>
    <property type="project" value="InterPro"/>
</dbReference>
<dbReference type="Pfam" id="PF25975">
    <property type="entry name" value="CzcB_C"/>
    <property type="match status" value="1"/>
</dbReference>
<dbReference type="GO" id="GO:0015679">
    <property type="term" value="P:plasma membrane copper ion transport"/>
    <property type="evidence" value="ECO:0007669"/>
    <property type="project" value="TreeGrafter"/>
</dbReference>